<protein>
    <recommendedName>
        <fullName evidence="3">DOD-type homing endonuclease domain-containing protein</fullName>
    </recommendedName>
</protein>
<proteinExistence type="predicted"/>
<dbReference type="RefSeq" id="WP_059084396.1">
    <property type="nucleotide sequence ID" value="NZ_BCMM01000055.1"/>
</dbReference>
<evidence type="ECO:0000313" key="1">
    <source>
        <dbReference type="EMBL" id="GAQ67357.1"/>
    </source>
</evidence>
<evidence type="ECO:0008006" key="3">
    <source>
        <dbReference type="Google" id="ProtNLM"/>
    </source>
</evidence>
<dbReference type="SUPFAM" id="SSF55608">
    <property type="entry name" value="Homing endonucleases"/>
    <property type="match status" value="1"/>
</dbReference>
<dbReference type="EMBL" id="BCMM01000055">
    <property type="protein sequence ID" value="GAQ67357.1"/>
    <property type="molecule type" value="Genomic_DNA"/>
</dbReference>
<gene>
    <name evidence="1" type="ORF">SsS58_07810</name>
</gene>
<dbReference type="OrthoDB" id="3366805at2"/>
<dbReference type="Proteomes" id="UP000067448">
    <property type="component" value="Unassembled WGS sequence"/>
</dbReference>
<accession>A0A117EGL0</accession>
<evidence type="ECO:0000313" key="2">
    <source>
        <dbReference type="Proteomes" id="UP000067448"/>
    </source>
</evidence>
<dbReference type="Gene3D" id="3.10.28.10">
    <property type="entry name" value="Homing endonucleases"/>
    <property type="match status" value="1"/>
</dbReference>
<organism evidence="1 2">
    <name type="scientific">Streptomyces scabiei</name>
    <dbReference type="NCBI Taxonomy" id="1930"/>
    <lineage>
        <taxon>Bacteria</taxon>
        <taxon>Bacillati</taxon>
        <taxon>Actinomycetota</taxon>
        <taxon>Actinomycetes</taxon>
        <taxon>Kitasatosporales</taxon>
        <taxon>Streptomycetaceae</taxon>
        <taxon>Streptomyces</taxon>
    </lineage>
</organism>
<dbReference type="InterPro" id="IPR027434">
    <property type="entry name" value="Homing_endonucl"/>
</dbReference>
<comment type="caution">
    <text evidence="1">The sequence shown here is derived from an EMBL/GenBank/DDBJ whole genome shotgun (WGS) entry which is preliminary data.</text>
</comment>
<reference evidence="2" key="1">
    <citation type="submission" date="2015-11" db="EMBL/GenBank/DDBJ databases">
        <authorList>
            <consortium name="Cross-ministerial Strategic Innovation Promotion Program (SIP) consortium"/>
            <person name="Tomihama T."/>
            <person name="Ikenaga M."/>
            <person name="Sakai M."/>
            <person name="Okubo T."/>
            <person name="Ikeda S."/>
        </authorList>
    </citation>
    <scope>NUCLEOTIDE SEQUENCE [LARGE SCALE GENOMIC DNA]</scope>
    <source>
        <strain evidence="2">S58</strain>
    </source>
</reference>
<name>A0A117EGL0_STRSC</name>
<dbReference type="AlphaFoldDB" id="A0A117EGL0"/>
<sequence length="262" mass="29945">MYFHGTEVRQKALTLLRGGTKNAEVARRLNVPLGTIGYWKHLDRAKRGECPGRHSPPCPRCDGRELDESAYSYLLGLYLGDGHIIQNRAMRVPSLSIACADAHPGLMDECEKAMRAVFPGNSVCRVRRKGCREVKLYSKHLPCLFPQHGPGVKHERLILLEPWQQEIVDAYPWDFIRGLIHSDGCRITNWTTRLVGGERKRYEYPRYFFTNKSDHIRQLYTDALDKLGIEWTHCTRDGNPYNISVAKKASVALLDTHVGPKY</sequence>
<reference evidence="1 2" key="2">
    <citation type="journal article" date="2016" name="Genome Announc.">
        <title>Draft Genome Sequences of Streptomyces scabiei S58, Streptomyces turgidiscabies T45, and Streptomyces acidiscabies a10, the Pathogens of Potato Common Scab, Isolated in Japan.</title>
        <authorList>
            <person name="Tomihama T."/>
            <person name="Nishi Y."/>
            <person name="Sakai M."/>
            <person name="Ikenaga M."/>
            <person name="Okubo T."/>
            <person name="Ikeda S."/>
        </authorList>
    </citation>
    <scope>NUCLEOTIDE SEQUENCE [LARGE SCALE GENOMIC DNA]</scope>
    <source>
        <strain evidence="1 2">S58</strain>
    </source>
</reference>
<reference evidence="2" key="3">
    <citation type="submission" date="2016-02" db="EMBL/GenBank/DDBJ databases">
        <title>Draft genome of pathogenic Streptomyces sp. in Japan.</title>
        <authorList>
            <person name="Tomihama T."/>
            <person name="Ikenaga M."/>
            <person name="Sakai M."/>
            <person name="Okubo T."/>
            <person name="Ikeda S."/>
        </authorList>
    </citation>
    <scope>NUCLEOTIDE SEQUENCE [LARGE SCALE GENOMIC DNA]</scope>
    <source>
        <strain evidence="2">S58</strain>
    </source>
</reference>